<dbReference type="GO" id="GO:0015297">
    <property type="term" value="F:antiporter activity"/>
    <property type="evidence" value="ECO:0007669"/>
    <property type="project" value="InterPro"/>
</dbReference>
<feature type="transmembrane region" description="Helical" evidence="1">
    <location>
        <begin position="229"/>
        <end position="255"/>
    </location>
</feature>
<dbReference type="Pfam" id="PF01554">
    <property type="entry name" value="MatE"/>
    <property type="match status" value="2"/>
</dbReference>
<feature type="transmembrane region" description="Helical" evidence="1">
    <location>
        <begin position="20"/>
        <end position="41"/>
    </location>
</feature>
<feature type="transmembrane region" description="Helical" evidence="1">
    <location>
        <begin position="53"/>
        <end position="73"/>
    </location>
</feature>
<dbReference type="AlphaFoldDB" id="A0A0A8H1B2"/>
<keyword evidence="1" id="KW-0472">Membrane</keyword>
<dbReference type="HOGENOM" id="CLU_012893_5_3_7"/>
<keyword evidence="1" id="KW-1133">Transmembrane helix</keyword>
<proteinExistence type="predicted"/>
<dbReference type="STRING" id="1031564.CINS_0770"/>
<dbReference type="RefSeq" id="WP_039650006.1">
    <property type="nucleotide sequence ID" value="NZ_CP007770.1"/>
</dbReference>
<feature type="transmembrane region" description="Helical" evidence="1">
    <location>
        <begin position="85"/>
        <end position="106"/>
    </location>
</feature>
<dbReference type="InterPro" id="IPR002528">
    <property type="entry name" value="MATE_fam"/>
</dbReference>
<name>A0A0A8H1B2_9BACT</name>
<organism evidence="2 3">
    <name type="scientific">Campylobacter insulaenigrae NCTC 12927</name>
    <dbReference type="NCBI Taxonomy" id="1031564"/>
    <lineage>
        <taxon>Bacteria</taxon>
        <taxon>Pseudomonadati</taxon>
        <taxon>Campylobacterota</taxon>
        <taxon>Epsilonproteobacteria</taxon>
        <taxon>Campylobacterales</taxon>
        <taxon>Campylobacteraceae</taxon>
        <taxon>Campylobacter</taxon>
    </lineage>
</organism>
<feature type="transmembrane region" description="Helical" evidence="1">
    <location>
        <begin position="126"/>
        <end position="148"/>
    </location>
</feature>
<keyword evidence="1" id="KW-0812">Transmembrane</keyword>
<feature type="transmembrane region" description="Helical" evidence="1">
    <location>
        <begin position="267"/>
        <end position="285"/>
    </location>
</feature>
<reference evidence="2 3" key="1">
    <citation type="journal article" date="2014" name="Genome Biol. Evol.">
        <title>Comparative Genomics of the Campylobacter lari Group.</title>
        <authorList>
            <person name="Miller W.G."/>
            <person name="Yee E."/>
            <person name="Chapman M.H."/>
            <person name="Smith T.P."/>
            <person name="Bono J.L."/>
            <person name="Huynh S."/>
            <person name="Parker C.T."/>
            <person name="Vandamme P."/>
            <person name="Luong K."/>
            <person name="Korlach J."/>
        </authorList>
    </citation>
    <scope>NUCLEOTIDE SEQUENCE [LARGE SCALE GENOMIC DNA]</scope>
    <source>
        <strain evidence="2 3">NCTC 12927</strain>
    </source>
</reference>
<evidence type="ECO:0000313" key="2">
    <source>
        <dbReference type="EMBL" id="AJC87737.1"/>
    </source>
</evidence>
<dbReference type="Proteomes" id="UP000031163">
    <property type="component" value="Chromosome"/>
</dbReference>
<feature type="transmembrane region" description="Helical" evidence="1">
    <location>
        <begin position="155"/>
        <end position="176"/>
    </location>
</feature>
<evidence type="ECO:0000256" key="1">
    <source>
        <dbReference type="SAM" id="Phobius"/>
    </source>
</evidence>
<feature type="transmembrane region" description="Helical" evidence="1">
    <location>
        <begin position="403"/>
        <end position="422"/>
    </location>
</feature>
<feature type="transmembrane region" description="Helical" evidence="1">
    <location>
        <begin position="306"/>
        <end position="326"/>
    </location>
</feature>
<protein>
    <submittedName>
        <fullName evidence="2">MatE efflux family protein</fullName>
    </submittedName>
</protein>
<dbReference type="CDD" id="cd13134">
    <property type="entry name" value="MATE_like_8"/>
    <property type="match status" value="1"/>
</dbReference>
<dbReference type="GO" id="GO:0042910">
    <property type="term" value="F:xenobiotic transmembrane transporter activity"/>
    <property type="evidence" value="ECO:0007669"/>
    <property type="project" value="InterPro"/>
</dbReference>
<dbReference type="InterPro" id="IPR047135">
    <property type="entry name" value="YsiQ"/>
</dbReference>
<gene>
    <name evidence="2" type="ORF">CINS_0770</name>
</gene>
<sequence length="438" mass="49327">MASKQLSLKHLSMPILLEMFLRYFSLIINTIMVSQYSNFLVGAMGAGNQVADLFIIIFSFLSVGCSVVIAQALGAKNYVLALKTIHQSLFLNTLVGLICGILILWHGELLLDLLQIPHELLKDSQIYLQMLAICLFFDAIGIVLAAIIRVYNMAYWVMFVTLFMNIVIFLGNYYVLHFTKLELFGIGLVNIFGRVVAFVMLICIFSFKLKIHLKFREMIKLEKVVLKKIFSIGGFAAGEHLVWFIQYTIAFAFVASLGKENLSVQTIYFQISLLIMLVGQAISVANEIIIGKLVGARYLNIAYKHTWIALYFSVIASALVALLNFILQDFTMSVVKLEDTLKELMAPLFTLSIFLEISRTFNIVMVNSLRATGDARFPFLSGIVFMLGVSLPVGYVLCFYAGFGILGVWIGFCADEFLRGIVNSYRWKSKKWQSKILV</sequence>
<accession>A0A0A8H1B2</accession>
<dbReference type="GeneID" id="74431571"/>
<dbReference type="KEGG" id="cis:CINS_0770"/>
<feature type="transmembrane region" description="Helical" evidence="1">
    <location>
        <begin position="188"/>
        <end position="209"/>
    </location>
</feature>
<evidence type="ECO:0000313" key="3">
    <source>
        <dbReference type="Proteomes" id="UP000031163"/>
    </source>
</evidence>
<dbReference type="GO" id="GO:0016020">
    <property type="term" value="C:membrane"/>
    <property type="evidence" value="ECO:0007669"/>
    <property type="project" value="InterPro"/>
</dbReference>
<feature type="transmembrane region" description="Helical" evidence="1">
    <location>
        <begin position="377"/>
        <end position="397"/>
    </location>
</feature>
<dbReference type="PANTHER" id="PTHR42925">
    <property type="entry name" value="MULTIDRUG AND TOXIN EFFLUX PROTEIN MATE FAMILY"/>
    <property type="match status" value="1"/>
</dbReference>
<dbReference type="EMBL" id="CP007770">
    <property type="protein sequence ID" value="AJC87737.1"/>
    <property type="molecule type" value="Genomic_DNA"/>
</dbReference>
<dbReference type="PANTHER" id="PTHR42925:SF1">
    <property type="entry name" value="VIRULENCE FACTOR MVIN"/>
    <property type="match status" value="1"/>
</dbReference>
<feature type="transmembrane region" description="Helical" evidence="1">
    <location>
        <begin position="346"/>
        <end position="365"/>
    </location>
</feature>